<dbReference type="GO" id="GO:0006310">
    <property type="term" value="P:DNA recombination"/>
    <property type="evidence" value="ECO:0007669"/>
    <property type="project" value="UniProtKB-KW"/>
</dbReference>
<organism evidence="3">
    <name type="scientific">Aeromonas caviae</name>
    <name type="common">Aeromonas punctata</name>
    <dbReference type="NCBI Taxonomy" id="648"/>
    <lineage>
        <taxon>Bacteria</taxon>
        <taxon>Pseudomonadati</taxon>
        <taxon>Pseudomonadota</taxon>
        <taxon>Gammaproteobacteria</taxon>
        <taxon>Aeromonadales</taxon>
        <taxon>Aeromonadaceae</taxon>
        <taxon>Aeromonas</taxon>
    </lineage>
</organism>
<proteinExistence type="predicted"/>
<evidence type="ECO:0000313" key="3">
    <source>
        <dbReference type="EMBL" id="ATQ63368.1"/>
    </source>
</evidence>
<dbReference type="GO" id="GO:0015074">
    <property type="term" value="P:DNA integration"/>
    <property type="evidence" value="ECO:0007669"/>
    <property type="project" value="InterPro"/>
</dbReference>
<protein>
    <submittedName>
        <fullName evidence="3">Recombinase</fullName>
    </submittedName>
</protein>
<dbReference type="InterPro" id="IPR048120">
    <property type="entry name" value="Integrase-like"/>
</dbReference>
<evidence type="ECO:0000259" key="2">
    <source>
        <dbReference type="PROSITE" id="PS51898"/>
    </source>
</evidence>
<reference evidence="3" key="1">
    <citation type="submission" date="2017-10" db="EMBL/GenBank/DDBJ databases">
        <title>Presence of mcr-3.10 in Aeromonas caviae.</title>
        <authorList>
            <person name="Wang X."/>
            <person name="Wang Y."/>
        </authorList>
    </citation>
    <scope>NUCLEOTIDE SEQUENCE</scope>
    <source>
        <strain evidence="3">17AC</strain>
    </source>
</reference>
<name>A0A2D2CLF1_AERCA</name>
<dbReference type="SUPFAM" id="SSF56349">
    <property type="entry name" value="DNA breaking-rejoining enzymes"/>
    <property type="match status" value="1"/>
</dbReference>
<feature type="domain" description="Tyr recombinase" evidence="2">
    <location>
        <begin position="156"/>
        <end position="390"/>
    </location>
</feature>
<dbReference type="AlphaFoldDB" id="A0A2D2CLF1"/>
<dbReference type="InterPro" id="IPR002104">
    <property type="entry name" value="Integrase_catalytic"/>
</dbReference>
<sequence length="520" mass="58480">MMTNSILPALDPERIPARANGYYFMLHDQKWRLDKNTSIPVGVLHGLLEPESLKGALYTLSFYARNMSAAHVHSSFWCFLAMIRATKATRIDDVMLIGYRSSLDAAHEYRLGVVRTFLRQWHKLGYSGVSKNVVCLLDGWRLKGVRKGDAVKRLDPLEGPLTDNELQAFNEAVVRAYEKSLITIAQLAMALSVSHTGRRSIQISQLRVVDILCGENEKGEPFYVLNVPRAKQRNSFFRERFKPYAMTLELWAVLSAQAKNAVALVENRLGIELQEADRQQIPLFPDLDVLATIQSPYEFRQLIATDKLHIAASVITKTFHLIVEESDIRSERTGDLLNINARRFRYTTGTRAAREGFGELVIAELLDHSDTQNAGVYVKNIPEHVKKLDEAIGFQLASYAQAFVGVLVDSERDARRGNDPTSRIRTEMGQGVGTCGEHGFCGANVPIPCYTCMHFQPWLNGPHEDVYHGLLNERERVKEITGDIQIAAVLDRSIIAVADVLMRCAKRREELGEDGLITND</sequence>
<dbReference type="InterPro" id="IPR013762">
    <property type="entry name" value="Integrase-like_cat_sf"/>
</dbReference>
<dbReference type="NCBIfam" id="NF041502">
    <property type="entry name" value="integrase_1"/>
    <property type="match status" value="1"/>
</dbReference>
<evidence type="ECO:0000256" key="1">
    <source>
        <dbReference type="ARBA" id="ARBA00023172"/>
    </source>
</evidence>
<dbReference type="EMBL" id="MG214531">
    <property type="protein sequence ID" value="ATQ63368.1"/>
    <property type="molecule type" value="Genomic_DNA"/>
</dbReference>
<keyword evidence="1" id="KW-0233">DNA recombination</keyword>
<dbReference type="GO" id="GO:0003677">
    <property type="term" value="F:DNA binding"/>
    <property type="evidence" value="ECO:0007669"/>
    <property type="project" value="InterPro"/>
</dbReference>
<dbReference type="Gene3D" id="1.10.443.10">
    <property type="entry name" value="Intergrase catalytic core"/>
    <property type="match status" value="1"/>
</dbReference>
<accession>A0A2D2CLF1</accession>
<dbReference type="PROSITE" id="PS51898">
    <property type="entry name" value="TYR_RECOMBINASE"/>
    <property type="match status" value="1"/>
</dbReference>
<dbReference type="InterPro" id="IPR011010">
    <property type="entry name" value="DNA_brk_join_enz"/>
</dbReference>